<keyword evidence="3" id="KW-1185">Reference proteome</keyword>
<dbReference type="PROSITE" id="PS50011">
    <property type="entry name" value="PROTEIN_KINASE_DOM"/>
    <property type="match status" value="1"/>
</dbReference>
<dbReference type="Gene3D" id="1.10.510.10">
    <property type="entry name" value="Transferase(Phosphotransferase) domain 1"/>
    <property type="match status" value="1"/>
</dbReference>
<evidence type="ECO:0000313" key="3">
    <source>
        <dbReference type="Proteomes" id="UP000799424"/>
    </source>
</evidence>
<reference evidence="2" key="1">
    <citation type="journal article" date="2020" name="Stud. Mycol.">
        <title>101 Dothideomycetes genomes: a test case for predicting lifestyles and emergence of pathogens.</title>
        <authorList>
            <person name="Haridas S."/>
            <person name="Albert R."/>
            <person name="Binder M."/>
            <person name="Bloem J."/>
            <person name="Labutti K."/>
            <person name="Salamov A."/>
            <person name="Andreopoulos B."/>
            <person name="Baker S."/>
            <person name="Barry K."/>
            <person name="Bills G."/>
            <person name="Bluhm B."/>
            <person name="Cannon C."/>
            <person name="Castanera R."/>
            <person name="Culley D."/>
            <person name="Daum C."/>
            <person name="Ezra D."/>
            <person name="Gonzalez J."/>
            <person name="Henrissat B."/>
            <person name="Kuo A."/>
            <person name="Liang C."/>
            <person name="Lipzen A."/>
            <person name="Lutzoni F."/>
            <person name="Magnuson J."/>
            <person name="Mondo S."/>
            <person name="Nolan M."/>
            <person name="Ohm R."/>
            <person name="Pangilinan J."/>
            <person name="Park H.-J."/>
            <person name="Ramirez L."/>
            <person name="Alfaro M."/>
            <person name="Sun H."/>
            <person name="Tritt A."/>
            <person name="Yoshinaga Y."/>
            <person name="Zwiers L.-H."/>
            <person name="Turgeon B."/>
            <person name="Goodwin S."/>
            <person name="Spatafora J."/>
            <person name="Crous P."/>
            <person name="Grigoriev I."/>
        </authorList>
    </citation>
    <scope>NUCLEOTIDE SEQUENCE</scope>
    <source>
        <strain evidence="2">CBS 113818</strain>
    </source>
</reference>
<dbReference type="PANTHER" id="PTHR24359">
    <property type="entry name" value="SERINE/THREONINE-PROTEIN KINASE SBK1"/>
    <property type="match status" value="1"/>
</dbReference>
<accession>A0A6A6ZS79</accession>
<dbReference type="PROSITE" id="PS00108">
    <property type="entry name" value="PROTEIN_KINASE_ST"/>
    <property type="match status" value="1"/>
</dbReference>
<evidence type="ECO:0000259" key="1">
    <source>
        <dbReference type="PROSITE" id="PS50011"/>
    </source>
</evidence>
<dbReference type="SUPFAM" id="SSF56112">
    <property type="entry name" value="Protein kinase-like (PK-like)"/>
    <property type="match status" value="1"/>
</dbReference>
<evidence type="ECO:0000313" key="2">
    <source>
        <dbReference type="EMBL" id="KAF2823145.1"/>
    </source>
</evidence>
<organism evidence="2 3">
    <name type="scientific">Ophiobolus disseminans</name>
    <dbReference type="NCBI Taxonomy" id="1469910"/>
    <lineage>
        <taxon>Eukaryota</taxon>
        <taxon>Fungi</taxon>
        <taxon>Dikarya</taxon>
        <taxon>Ascomycota</taxon>
        <taxon>Pezizomycotina</taxon>
        <taxon>Dothideomycetes</taxon>
        <taxon>Pleosporomycetidae</taxon>
        <taxon>Pleosporales</taxon>
        <taxon>Pleosporineae</taxon>
        <taxon>Phaeosphaeriaceae</taxon>
        <taxon>Ophiobolus</taxon>
    </lineage>
</organism>
<protein>
    <submittedName>
        <fullName evidence="2">Kinase-like protein</fullName>
    </submittedName>
</protein>
<name>A0A6A6ZS79_9PLEO</name>
<dbReference type="InterPro" id="IPR000719">
    <property type="entry name" value="Prot_kinase_dom"/>
</dbReference>
<sequence length="342" mass="39053">MSTLDLLRIEQGGDYVNVHEHRLPYTSKRLLGSGHTGWVDEVEDHLTGKVYARKKIPIHRHTRENRARVFKNEISTIRGFGNHHHIIEIFATYVTAKDFGLILQPVASDGDLHNFLDLFWERVDDTMTKNQLDERLETMRYVLQRAFGCLAAGLAFIHESRVRHKDVKPRNILVHRGTVIYTDFGYSFDFTGFSRSTTDGKPDAFTKRYSSPELSAETARNRKSDIWALGCVFIEILSALTVNRSLEPSDTTDFPTMMDQLHEQIASIEVDHLPTSILKIVVQMTMRDPTQRLCAVHTADAILKAQGFSCLDYATRPMKAWRKRVETDGCLSIIDEILDGCE</sequence>
<dbReference type="GO" id="GO:0004674">
    <property type="term" value="F:protein serine/threonine kinase activity"/>
    <property type="evidence" value="ECO:0007669"/>
    <property type="project" value="TreeGrafter"/>
</dbReference>
<dbReference type="Gene3D" id="3.30.200.20">
    <property type="entry name" value="Phosphorylase Kinase, domain 1"/>
    <property type="match status" value="1"/>
</dbReference>
<keyword evidence="2" id="KW-0808">Transferase</keyword>
<keyword evidence="2" id="KW-0418">Kinase</keyword>
<dbReference type="Pfam" id="PF00069">
    <property type="entry name" value="Pkinase"/>
    <property type="match status" value="1"/>
</dbReference>
<dbReference type="GO" id="GO:0005524">
    <property type="term" value="F:ATP binding"/>
    <property type="evidence" value="ECO:0007669"/>
    <property type="project" value="InterPro"/>
</dbReference>
<gene>
    <name evidence="2" type="ORF">CC86DRAFT_76575</name>
</gene>
<dbReference type="AlphaFoldDB" id="A0A6A6ZS79"/>
<proteinExistence type="predicted"/>
<dbReference type="CDD" id="cd00180">
    <property type="entry name" value="PKc"/>
    <property type="match status" value="1"/>
</dbReference>
<dbReference type="EMBL" id="MU006233">
    <property type="protein sequence ID" value="KAF2823145.1"/>
    <property type="molecule type" value="Genomic_DNA"/>
</dbReference>
<dbReference type="OrthoDB" id="4062651at2759"/>
<dbReference type="Proteomes" id="UP000799424">
    <property type="component" value="Unassembled WGS sequence"/>
</dbReference>
<feature type="domain" description="Protein kinase" evidence="1">
    <location>
        <begin position="25"/>
        <end position="303"/>
    </location>
</feature>
<dbReference type="PANTHER" id="PTHR24359:SF1">
    <property type="entry name" value="INHIBITOR OF NUCLEAR FACTOR KAPPA-B KINASE EPSILON SUBUNIT HOMOLOG 1-RELATED"/>
    <property type="match status" value="1"/>
</dbReference>
<dbReference type="InterPro" id="IPR011009">
    <property type="entry name" value="Kinase-like_dom_sf"/>
</dbReference>
<dbReference type="InterPro" id="IPR008271">
    <property type="entry name" value="Ser/Thr_kinase_AS"/>
</dbReference>
<dbReference type="SMART" id="SM00220">
    <property type="entry name" value="S_TKc"/>
    <property type="match status" value="1"/>
</dbReference>